<dbReference type="PANTHER" id="PTHR46020:SF32">
    <property type="entry name" value="GDSL ESTERASE_LIPASE"/>
    <property type="match status" value="1"/>
</dbReference>
<gene>
    <name evidence="6" type="ORF">CITCOLO1_LOCUS12201</name>
</gene>
<evidence type="ECO:0008006" key="8">
    <source>
        <dbReference type="Google" id="ProtNLM"/>
    </source>
</evidence>
<dbReference type="Gene3D" id="3.40.50.1110">
    <property type="entry name" value="SGNH hydrolase"/>
    <property type="match status" value="1"/>
</dbReference>
<accession>A0ABP0YI38</accession>
<organism evidence="6 7">
    <name type="scientific">Citrullus colocynthis</name>
    <name type="common">colocynth</name>
    <dbReference type="NCBI Taxonomy" id="252529"/>
    <lineage>
        <taxon>Eukaryota</taxon>
        <taxon>Viridiplantae</taxon>
        <taxon>Streptophyta</taxon>
        <taxon>Embryophyta</taxon>
        <taxon>Tracheophyta</taxon>
        <taxon>Spermatophyta</taxon>
        <taxon>Magnoliopsida</taxon>
        <taxon>eudicotyledons</taxon>
        <taxon>Gunneridae</taxon>
        <taxon>Pentapetalae</taxon>
        <taxon>rosids</taxon>
        <taxon>fabids</taxon>
        <taxon>Cucurbitales</taxon>
        <taxon>Cucurbitaceae</taxon>
        <taxon>Benincaseae</taxon>
        <taxon>Citrullus</taxon>
    </lineage>
</organism>
<dbReference type="SUPFAM" id="SSF52266">
    <property type="entry name" value="SGNH hydrolase"/>
    <property type="match status" value="1"/>
</dbReference>
<protein>
    <recommendedName>
        <fullName evidence="8">GDSL esterase/lipase</fullName>
    </recommendedName>
</protein>
<dbReference type="PANTHER" id="PTHR46020">
    <property type="entry name" value="OSJNBB0059K02.9 PROTEIN"/>
    <property type="match status" value="1"/>
</dbReference>
<evidence type="ECO:0000256" key="1">
    <source>
        <dbReference type="ARBA" id="ARBA00008668"/>
    </source>
</evidence>
<dbReference type="Proteomes" id="UP001642487">
    <property type="component" value="Chromosome 4"/>
</dbReference>
<dbReference type="Pfam" id="PF00657">
    <property type="entry name" value="Lipase_GDSL"/>
    <property type="match status" value="1"/>
</dbReference>
<evidence type="ECO:0000313" key="6">
    <source>
        <dbReference type="EMBL" id="CAK9320159.1"/>
    </source>
</evidence>
<sequence length="405" mass="45339">MHVASPTYPLSTFKTPISQHFEAIERHWKDFLWKRSMDIIWLFVCVVVDCVICRIMASNQHLFSLLSLLLFSLLLGQGLAGHFHPHHPHNSTKLFVFGDSYVDTGNIDVNTSSARRFPYGITFPGVPSGRFSDGRVLTDVFAKYVGVKKSPIPFTAWQKVRTKSPEFGMNFAFGGTGVFDTSFPFPNMTTQINFFQYLISKSIFTSYDIHSSFALVSPSGNDYSFYLATNGSLQGFKPFIISVVNQIVVNLKRINRLGVKKIVVVGLGPTGCYPGITAPTFNNCNATMNSFAKFHNVLLKQAVEKLNSKTKGSPIFFILDMYDTVLSVIKNKGNPKVGARSKTPLKPCCFGVSSQFSCGSVDKHGNKMYTLCKHPDLAFFWDTVHPTQKGWSEAFRFLRSNLKHL</sequence>
<evidence type="ECO:0000256" key="2">
    <source>
        <dbReference type="ARBA" id="ARBA00022801"/>
    </source>
</evidence>
<keyword evidence="2" id="KW-0378">Hydrolase</keyword>
<dbReference type="InterPro" id="IPR036514">
    <property type="entry name" value="SGNH_hydro_sf"/>
</dbReference>
<evidence type="ECO:0000256" key="5">
    <source>
        <dbReference type="SAM" id="Phobius"/>
    </source>
</evidence>
<evidence type="ECO:0000313" key="7">
    <source>
        <dbReference type="Proteomes" id="UP001642487"/>
    </source>
</evidence>
<reference evidence="6 7" key="1">
    <citation type="submission" date="2024-03" db="EMBL/GenBank/DDBJ databases">
        <authorList>
            <person name="Gkanogiannis A."/>
            <person name="Becerra Lopez-Lavalle L."/>
        </authorList>
    </citation>
    <scope>NUCLEOTIDE SEQUENCE [LARGE SCALE GENOMIC DNA]</scope>
</reference>
<name>A0ABP0YI38_9ROSI</name>
<feature type="transmembrane region" description="Helical" evidence="5">
    <location>
        <begin position="39"/>
        <end position="57"/>
    </location>
</feature>
<keyword evidence="5" id="KW-0812">Transmembrane</keyword>
<evidence type="ECO:0000256" key="4">
    <source>
        <dbReference type="ARBA" id="ARBA00023098"/>
    </source>
</evidence>
<comment type="similarity">
    <text evidence="1">Belongs to the 'GDSL' lipolytic enzyme family.</text>
</comment>
<keyword evidence="4" id="KW-0443">Lipid metabolism</keyword>
<keyword evidence="3" id="KW-0442">Lipid degradation</keyword>
<keyword evidence="5" id="KW-1133">Transmembrane helix</keyword>
<feature type="transmembrane region" description="Helical" evidence="5">
    <location>
        <begin position="63"/>
        <end position="83"/>
    </location>
</feature>
<proteinExistence type="inferred from homology"/>
<dbReference type="EMBL" id="OZ021738">
    <property type="protein sequence ID" value="CAK9320159.1"/>
    <property type="molecule type" value="Genomic_DNA"/>
</dbReference>
<evidence type="ECO:0000256" key="3">
    <source>
        <dbReference type="ARBA" id="ARBA00022963"/>
    </source>
</evidence>
<dbReference type="InterPro" id="IPR001087">
    <property type="entry name" value="GDSL"/>
</dbReference>
<keyword evidence="5" id="KW-0472">Membrane</keyword>
<keyword evidence="7" id="KW-1185">Reference proteome</keyword>